<feature type="chain" id="PRO_5009318713" evidence="1">
    <location>
        <begin position="41"/>
        <end position="90"/>
    </location>
</feature>
<name>A0A1I8FHA3_9PLAT</name>
<accession>A0A1I8FHA3</accession>
<evidence type="ECO:0000313" key="3">
    <source>
        <dbReference type="WBParaSite" id="maker-unitig_34805-snap-gene-0.1-mRNA-1"/>
    </source>
</evidence>
<dbReference type="AlphaFoldDB" id="A0A1I8FHA3"/>
<keyword evidence="1" id="KW-0732">Signal</keyword>
<dbReference type="WBParaSite" id="maker-unitig_34805-snap-gene-0.1-mRNA-1">
    <property type="protein sequence ID" value="maker-unitig_34805-snap-gene-0.1-mRNA-1"/>
    <property type="gene ID" value="maker-unitig_34805-snap-gene-0.1"/>
</dbReference>
<protein>
    <submittedName>
        <fullName evidence="3">Secreted protein</fullName>
    </submittedName>
</protein>
<organism evidence="2 3">
    <name type="scientific">Macrostomum lignano</name>
    <dbReference type="NCBI Taxonomy" id="282301"/>
    <lineage>
        <taxon>Eukaryota</taxon>
        <taxon>Metazoa</taxon>
        <taxon>Spiralia</taxon>
        <taxon>Lophotrochozoa</taxon>
        <taxon>Platyhelminthes</taxon>
        <taxon>Rhabditophora</taxon>
        <taxon>Macrostomorpha</taxon>
        <taxon>Macrostomida</taxon>
        <taxon>Macrostomidae</taxon>
        <taxon>Macrostomum</taxon>
    </lineage>
</organism>
<reference evidence="3" key="1">
    <citation type="submission" date="2016-11" db="UniProtKB">
        <authorList>
            <consortium name="WormBaseParasite"/>
        </authorList>
    </citation>
    <scope>IDENTIFICATION</scope>
</reference>
<evidence type="ECO:0000313" key="2">
    <source>
        <dbReference type="Proteomes" id="UP000095280"/>
    </source>
</evidence>
<sequence>MPVLRIPGRREQHTGRSARQAHTVELFLLHLLLCWQASILSPFCDSCKQVGVFCLLTVRDWNVFYFSTGSKFSEFSCITCNFLIFFTISS</sequence>
<proteinExistence type="predicted"/>
<evidence type="ECO:0000256" key="1">
    <source>
        <dbReference type="SAM" id="SignalP"/>
    </source>
</evidence>
<dbReference type="Proteomes" id="UP000095280">
    <property type="component" value="Unplaced"/>
</dbReference>
<feature type="signal peptide" evidence="1">
    <location>
        <begin position="1"/>
        <end position="40"/>
    </location>
</feature>
<keyword evidence="2" id="KW-1185">Reference proteome</keyword>